<organism evidence="2 3">
    <name type="scientific">Pseudooceanicola algae</name>
    <dbReference type="NCBI Taxonomy" id="1537215"/>
    <lineage>
        <taxon>Bacteria</taxon>
        <taxon>Pseudomonadati</taxon>
        <taxon>Pseudomonadota</taxon>
        <taxon>Alphaproteobacteria</taxon>
        <taxon>Rhodobacterales</taxon>
        <taxon>Paracoccaceae</taxon>
        <taxon>Pseudooceanicola</taxon>
    </lineage>
</organism>
<dbReference type="Gene3D" id="3.40.50.2300">
    <property type="match status" value="1"/>
</dbReference>
<evidence type="ECO:0000313" key="2">
    <source>
        <dbReference type="EMBL" id="QPM91455.1"/>
    </source>
</evidence>
<dbReference type="SMART" id="SM00448">
    <property type="entry name" value="REC"/>
    <property type="match status" value="1"/>
</dbReference>
<accession>A0A418SBG1</accession>
<name>A0A418SBG1_9RHOB</name>
<dbReference type="Proteomes" id="UP000283786">
    <property type="component" value="Chromosome"/>
</dbReference>
<dbReference type="RefSeq" id="WP_331274409.1">
    <property type="nucleotide sequence ID" value="NZ_CP060436.1"/>
</dbReference>
<protein>
    <submittedName>
        <fullName evidence="2">Regulator of RpoS</fullName>
    </submittedName>
</protein>
<dbReference type="SUPFAM" id="SSF52172">
    <property type="entry name" value="CheY-like"/>
    <property type="match status" value="1"/>
</dbReference>
<reference evidence="2 3" key="1">
    <citation type="submission" date="2020-08" db="EMBL/GenBank/DDBJ databases">
        <title>Genome sequence of Rhodobacteraceae bacterium Lw-13e.</title>
        <authorList>
            <person name="Poehlein A."/>
            <person name="Wolter L."/>
            <person name="Daniel R."/>
            <person name="Brinkhoff T."/>
        </authorList>
    </citation>
    <scope>NUCLEOTIDE SEQUENCE [LARGE SCALE GENOMIC DNA]</scope>
    <source>
        <strain evidence="2 3">Lw-13e</strain>
    </source>
</reference>
<dbReference type="EMBL" id="CP060436">
    <property type="protein sequence ID" value="QPM91455.1"/>
    <property type="molecule type" value="Genomic_DNA"/>
</dbReference>
<dbReference type="InterPro" id="IPR001789">
    <property type="entry name" value="Sig_transdc_resp-reg_receiver"/>
</dbReference>
<dbReference type="PANTHER" id="PTHR43156">
    <property type="entry name" value="STAGE II SPORULATION PROTEIN E-RELATED"/>
    <property type="match status" value="1"/>
</dbReference>
<dbReference type="InterPro" id="IPR001932">
    <property type="entry name" value="PPM-type_phosphatase-like_dom"/>
</dbReference>
<dbReference type="AlphaFoldDB" id="A0A418SBG1"/>
<dbReference type="Gene3D" id="3.60.40.10">
    <property type="entry name" value="PPM-type phosphatase domain"/>
    <property type="match status" value="1"/>
</dbReference>
<keyword evidence="3" id="KW-1185">Reference proteome</keyword>
<dbReference type="PANTHER" id="PTHR43156:SF2">
    <property type="entry name" value="STAGE II SPORULATION PROTEIN E"/>
    <property type="match status" value="1"/>
</dbReference>
<proteinExistence type="predicted"/>
<evidence type="ECO:0000313" key="3">
    <source>
        <dbReference type="Proteomes" id="UP000283786"/>
    </source>
</evidence>
<dbReference type="InterPro" id="IPR052016">
    <property type="entry name" value="Bact_Sigma-Reg"/>
</dbReference>
<dbReference type="InterPro" id="IPR011006">
    <property type="entry name" value="CheY-like_superfamily"/>
</dbReference>
<dbReference type="KEGG" id="palw:PSAL_027080"/>
<sequence length="441" mass="48045">MRAEPAQGDKTEQADDPVAMAAMGRGAVAGLRDATLRTRRVLVVDDSRLQRRILAKLLTAWGFEVMQAEGGEQALAICRDTAPDFVISDWMMPGMDGLEFCKAFRGLETEDYGYFILLTSKNEKTHAAEGLDAGADDFLTKPVNKDELRARLNAGQRILDMQRLLTEKNRIIHQTLDKLQAAHDSIDSDLIEAKKLQQSLVRERHRDFGAAQISLLLQPAGRVGGDLVGYYPIDGNSFGCFAIDVSGHGISSALLTARIAGYLSPAVPEQNVALRRLPDGSFASRPLIDVAEHLNALVLDEVTTEHYFTMVLAQVDMATGRVRMVQAGHPHPMLQRADGTTRDFGEGGPPIGLLPGMTFQEVALTLSPGDRLLIQSDGISECPDSRGRLLDSDGLARILDGLRDVRGTALLEAVVWRLAEYNGGTEFPDDISAVLVEYPGN</sequence>
<dbReference type="CDD" id="cd17574">
    <property type="entry name" value="REC_OmpR"/>
    <property type="match status" value="1"/>
</dbReference>
<dbReference type="SUPFAM" id="SSF81606">
    <property type="entry name" value="PP2C-like"/>
    <property type="match status" value="1"/>
</dbReference>
<dbReference type="InterPro" id="IPR036457">
    <property type="entry name" value="PPM-type-like_dom_sf"/>
</dbReference>
<evidence type="ECO:0000256" key="1">
    <source>
        <dbReference type="ARBA" id="ARBA00022801"/>
    </source>
</evidence>
<dbReference type="Pfam" id="PF07228">
    <property type="entry name" value="SpoIIE"/>
    <property type="match status" value="1"/>
</dbReference>
<dbReference type="Pfam" id="PF00072">
    <property type="entry name" value="Response_reg"/>
    <property type="match status" value="1"/>
</dbReference>
<dbReference type="PROSITE" id="PS50110">
    <property type="entry name" value="RESPONSE_REGULATORY"/>
    <property type="match status" value="1"/>
</dbReference>
<dbReference type="GO" id="GO:0016791">
    <property type="term" value="F:phosphatase activity"/>
    <property type="evidence" value="ECO:0007669"/>
    <property type="project" value="TreeGrafter"/>
</dbReference>
<dbReference type="GO" id="GO:0000160">
    <property type="term" value="P:phosphorelay signal transduction system"/>
    <property type="evidence" value="ECO:0007669"/>
    <property type="project" value="InterPro"/>
</dbReference>
<keyword evidence="1" id="KW-0378">Hydrolase</keyword>
<dbReference type="SMART" id="SM00331">
    <property type="entry name" value="PP2C_SIG"/>
    <property type="match status" value="1"/>
</dbReference>
<gene>
    <name evidence="2" type="primary">rssB_1</name>
    <name evidence="2" type="ORF">PSAL_027080</name>
</gene>